<dbReference type="Gene3D" id="3.30.930.30">
    <property type="match status" value="1"/>
</dbReference>
<evidence type="ECO:0000259" key="2">
    <source>
        <dbReference type="Pfam" id="PF03432"/>
    </source>
</evidence>
<proteinExistence type="predicted"/>
<feature type="region of interest" description="Disordered" evidence="1">
    <location>
        <begin position="527"/>
        <end position="549"/>
    </location>
</feature>
<evidence type="ECO:0000313" key="4">
    <source>
        <dbReference type="Proteomes" id="UP000324282"/>
    </source>
</evidence>
<organism evidence="3 4">
    <name type="scientific">Stutzerimonas stutzeri</name>
    <name type="common">Pseudomonas stutzeri</name>
    <dbReference type="NCBI Taxonomy" id="316"/>
    <lineage>
        <taxon>Bacteria</taxon>
        <taxon>Pseudomonadati</taxon>
        <taxon>Pseudomonadota</taxon>
        <taxon>Gammaproteobacteria</taxon>
        <taxon>Pseudomonadales</taxon>
        <taxon>Pseudomonadaceae</taxon>
        <taxon>Stutzerimonas</taxon>
    </lineage>
</organism>
<reference evidence="3 4" key="1">
    <citation type="submission" date="2019-07" db="EMBL/GenBank/DDBJ databases">
        <title>Deep subsurface shale carbon reservoir microbial communities from Ohio and West Virginia, USA.</title>
        <authorList>
            <person name="Wrighton K."/>
        </authorList>
    </citation>
    <scope>NUCLEOTIDE SEQUENCE [LARGE SCALE GENOMIC DNA]</scope>
    <source>
        <strain evidence="3 4">NP_8Ht</strain>
    </source>
</reference>
<dbReference type="EMBL" id="VNHQ01000002">
    <property type="protein sequence ID" value="TYP67334.1"/>
    <property type="molecule type" value="Genomic_DNA"/>
</dbReference>
<gene>
    <name evidence="3" type="ORF">A9A72_10240</name>
</gene>
<dbReference type="AlphaFoldDB" id="A0A5S5BK37"/>
<feature type="compositionally biased region" description="Polar residues" evidence="1">
    <location>
        <begin position="249"/>
        <end position="259"/>
    </location>
</feature>
<dbReference type="InterPro" id="IPR005094">
    <property type="entry name" value="Endonuclease_MobA/VirD2"/>
</dbReference>
<dbReference type="Pfam" id="PF03432">
    <property type="entry name" value="Relaxase"/>
    <property type="match status" value="1"/>
</dbReference>
<feature type="domain" description="MobA/VirD2-like nuclease" evidence="2">
    <location>
        <begin position="135"/>
        <end position="229"/>
    </location>
</feature>
<comment type="caution">
    <text evidence="3">The sequence shown here is derived from an EMBL/GenBank/DDBJ whole genome shotgun (WGS) entry which is preliminary data.</text>
</comment>
<accession>A0A5S5BK37</accession>
<dbReference type="Proteomes" id="UP000324282">
    <property type="component" value="Unassembled WGS sequence"/>
</dbReference>
<evidence type="ECO:0000256" key="1">
    <source>
        <dbReference type="SAM" id="MobiDB-lite"/>
    </source>
</evidence>
<feature type="region of interest" description="Disordered" evidence="1">
    <location>
        <begin position="32"/>
        <end position="63"/>
    </location>
</feature>
<name>A0A5S5BK37_STUST</name>
<sequence>MADFLLTRRVIPSMSKHYSAIEQVMGRLFDREQSSRNGSPWRKGGGSSGGKSSRGKGLSVSRMSRVGARHGQAIFKLVRTGGVDSKSGLKGQLNYIFRDDKVAEVIDPSGILRAHDEPTNKQINRLVDSLSDNWWANTRNGQTSHMILSFPEGTSIKDVTEIVRDICAEKFEDGDVRFKYVAAIHDDQEHHPHAHIVLNRRGSDNSLFNMRRGTDYSYEAFREAMAEHAERRGIMLDPTSRFERGITDRQPTQTEQWNASREGRAPQQRPRTGTDLLYAQEQVNFAKIGYEAMAVIAANADCQRLENAYEGVANMLMSNKGDYKMPALSADELEKFDQYASLLNDALARSQEVLLTKDAIQRVPYEKQLSENMAAFTALSPDAGYAKGLHEDPRGMSIYMHKADGNDFTWSKAAERIEEYTRDTGLNAQAITTRLQAGAGSLYLEQMWMQDDLRQVAKAADLSLSDPEQRQQAIAELTNVYQEIREDLQAHYDIRPVPQLERDYLDASGRPTLTAAERDSIEHQFSRTDFSYGYSDDSEARSRGQDQVEAAQTRFTEFAQQSREHAVFASALWDRSTDVVMPPEGYVPANERDAALEARSLDAVSVTDVERQDIEMSFQRQEWDAAERYSNDTEAYEKASNELDAFEPQVSEFAEKSPAHATLASEMWDRYARDRTPFVGYLAEDEREREGPEQRAAAVDAFADLRAKSGSDYSLTDSAEEHQEVIRLLKENTTEAQYDRFRRGDLSAIDHITKDQVFGRQLMVQAEMNNRSTGFVMSHETERLMSDHRDYLKETFDKDRDRSNEYER</sequence>
<evidence type="ECO:0000313" key="3">
    <source>
        <dbReference type="EMBL" id="TYP67334.1"/>
    </source>
</evidence>
<protein>
    <submittedName>
        <fullName evidence="3">Relaxase/mobilization nuclease-like protein</fullName>
    </submittedName>
</protein>
<feature type="region of interest" description="Disordered" evidence="1">
    <location>
        <begin position="242"/>
        <end position="270"/>
    </location>
</feature>